<evidence type="ECO:0000259" key="10">
    <source>
        <dbReference type="SMART" id="SM00893"/>
    </source>
</evidence>
<dbReference type="GO" id="GO:0045251">
    <property type="term" value="C:electron transfer flavoprotein complex"/>
    <property type="evidence" value="ECO:0007669"/>
    <property type="project" value="UniProtKB-ARBA"/>
</dbReference>
<dbReference type="EMBL" id="DS985243">
    <property type="protein sequence ID" value="EDV26402.1"/>
    <property type="molecule type" value="Genomic_DNA"/>
</dbReference>
<evidence type="ECO:0000256" key="6">
    <source>
        <dbReference type="ARBA" id="ARBA00022982"/>
    </source>
</evidence>
<dbReference type="InterPro" id="IPR018206">
    <property type="entry name" value="ETF_asu_C_CS"/>
</dbReference>
<dbReference type="STRING" id="10228.B3RRS3"/>
<organism evidence="11 12">
    <name type="scientific">Trichoplax adhaerens</name>
    <name type="common">Trichoplax reptans</name>
    <dbReference type="NCBI Taxonomy" id="10228"/>
    <lineage>
        <taxon>Eukaryota</taxon>
        <taxon>Metazoa</taxon>
        <taxon>Placozoa</taxon>
        <taxon>Uniplacotomia</taxon>
        <taxon>Trichoplacea</taxon>
        <taxon>Trichoplacidae</taxon>
        <taxon>Trichoplax</taxon>
    </lineage>
</organism>
<feature type="binding site" evidence="8">
    <location>
        <position position="230"/>
    </location>
    <ligand>
        <name>FAD</name>
        <dbReference type="ChEBI" id="CHEBI:57692"/>
    </ligand>
</feature>
<feature type="compositionally biased region" description="Polar residues" evidence="9">
    <location>
        <begin position="197"/>
        <end position="207"/>
    </location>
</feature>
<dbReference type="AlphaFoldDB" id="B3RRS3"/>
<evidence type="ECO:0000256" key="8">
    <source>
        <dbReference type="PIRSR" id="PIRSR000089-1"/>
    </source>
</evidence>
<name>B3RRS3_TRIAD</name>
<dbReference type="PROSITE" id="PS00696">
    <property type="entry name" value="ETF_ALPHA"/>
    <property type="match status" value="1"/>
</dbReference>
<evidence type="ECO:0000256" key="2">
    <source>
        <dbReference type="ARBA" id="ARBA00005817"/>
    </source>
</evidence>
<reference evidence="11 12" key="1">
    <citation type="journal article" date="2008" name="Nature">
        <title>The Trichoplax genome and the nature of placozoans.</title>
        <authorList>
            <person name="Srivastava M."/>
            <person name="Begovic E."/>
            <person name="Chapman J."/>
            <person name="Putnam N.H."/>
            <person name="Hellsten U."/>
            <person name="Kawashima T."/>
            <person name="Kuo A."/>
            <person name="Mitros T."/>
            <person name="Salamov A."/>
            <person name="Carpenter M.L."/>
            <person name="Signorovitch A.Y."/>
            <person name="Moreno M.A."/>
            <person name="Kamm K."/>
            <person name="Grimwood J."/>
            <person name="Schmutz J."/>
            <person name="Shapiro H."/>
            <person name="Grigoriev I.V."/>
            <person name="Buss L.W."/>
            <person name="Schierwater B."/>
            <person name="Dellaporta S.L."/>
            <person name="Rokhsar D.S."/>
        </authorList>
    </citation>
    <scope>NUCLEOTIDE SEQUENCE [LARGE SCALE GENOMIC DNA]</scope>
    <source>
        <strain evidence="11 12">Grell-BS-1999</strain>
    </source>
</reference>
<keyword evidence="4 7" id="KW-0285">Flavoprotein</keyword>
<dbReference type="GeneID" id="6751613"/>
<keyword evidence="5 7" id="KW-0274">FAD</keyword>
<dbReference type="GO" id="GO:0005759">
    <property type="term" value="C:mitochondrial matrix"/>
    <property type="evidence" value="ECO:0007669"/>
    <property type="project" value="UniProtKB-SubCell"/>
</dbReference>
<dbReference type="SMART" id="SM00893">
    <property type="entry name" value="ETF"/>
    <property type="match status" value="1"/>
</dbReference>
<accession>B3RRS3</accession>
<comment type="function">
    <text evidence="7">The electron transfer flavoprotein serves as a specific electron acceptor for several dehydrogenases, including five acyl-CoA dehydrogenases, glutaryl-CoA and sarcosine dehydrogenase. It transfers the electrons to the main mitochondrial respiratory chain via ETF-ubiquinone oxidoreductase (ETF dehydrogenase).</text>
</comment>
<feature type="region of interest" description="Disordered" evidence="9">
    <location>
        <begin position="192"/>
        <end position="217"/>
    </location>
</feature>
<dbReference type="RefSeq" id="XP_002110398.1">
    <property type="nucleotide sequence ID" value="XM_002110362.1"/>
</dbReference>
<dbReference type="PhylomeDB" id="B3RRS3"/>
<dbReference type="InterPro" id="IPR001308">
    <property type="entry name" value="ETF_a/FixB"/>
</dbReference>
<dbReference type="Gene3D" id="3.40.50.620">
    <property type="entry name" value="HUPs"/>
    <property type="match status" value="1"/>
</dbReference>
<keyword evidence="7" id="KW-0496">Mitochondrion</keyword>
<dbReference type="FunCoup" id="B3RRS3">
    <property type="interactions" value="1294"/>
</dbReference>
<evidence type="ECO:0000256" key="1">
    <source>
        <dbReference type="ARBA" id="ARBA00004305"/>
    </source>
</evidence>
<dbReference type="PIRSF" id="PIRSF000089">
    <property type="entry name" value="Electra_flavoP_a"/>
    <property type="match status" value="1"/>
</dbReference>
<dbReference type="OMA" id="WRPYAEQ"/>
<feature type="binding site" evidence="8">
    <location>
        <position position="307"/>
    </location>
    <ligand>
        <name>FAD</name>
        <dbReference type="ChEBI" id="CHEBI:57692"/>
    </ligand>
</feature>
<sequence>MLTYWHPLISSKLRTTPIALLSNGRCLSTLIVAEHNGESLTKATLNAVTAAQAIGGEISALVAGANASKIVEEVSKVKGISKVLYADNECYKGLLPEAITPLVLAAQNQFNYTHITATATAFGKNFIPRLAAKLDVSPISDIIGITSEDTFTRTVYAGNAIATVKSKDNVKVFSVRATAFDAADVGSDAVGVEQAPSAESPNTSSWEGQELSKSDRPELTSASYVISGGRGLKSGDNFSLLYELADTMGAAVGASRAAVDAGYVPNDMQVGQTGKIVAPELYIAVGISGAIQHLAGMKDSKTIVAVNKDPEAPIFQVADYGLVEDLFKAVPELTEKVKAAKSG</sequence>
<evidence type="ECO:0000313" key="11">
    <source>
        <dbReference type="EMBL" id="EDV26402.1"/>
    </source>
</evidence>
<keyword evidence="6 7" id="KW-0249">Electron transport</keyword>
<dbReference type="InterPro" id="IPR014729">
    <property type="entry name" value="Rossmann-like_a/b/a_fold"/>
</dbReference>
<feature type="domain" description="Electron transfer flavoprotein alpha/beta-subunit N-terminal" evidence="10">
    <location>
        <begin position="29"/>
        <end position="210"/>
    </location>
</feature>
<dbReference type="InterPro" id="IPR033947">
    <property type="entry name" value="ETF_alpha_N"/>
</dbReference>
<dbReference type="GO" id="GO:0005739">
    <property type="term" value="C:mitochondrion"/>
    <property type="evidence" value="ECO:0000318"/>
    <property type="project" value="GO_Central"/>
</dbReference>
<dbReference type="Gene3D" id="3.40.50.1220">
    <property type="entry name" value="TPP-binding domain"/>
    <property type="match status" value="1"/>
</dbReference>
<feature type="binding site" evidence="8">
    <location>
        <begin position="269"/>
        <end position="273"/>
    </location>
    <ligand>
        <name>FAD</name>
        <dbReference type="ChEBI" id="CHEBI:57692"/>
    </ligand>
</feature>
<comment type="similarity">
    <text evidence="2 7">Belongs to the ETF alpha-subunit/FixB family.</text>
</comment>
<dbReference type="InParanoid" id="B3RRS3"/>
<protein>
    <recommendedName>
        <fullName evidence="7">Electron transfer flavoprotein subunit alpha</fullName>
        <shortName evidence="7">Alpha-ETF</shortName>
    </recommendedName>
</protein>
<dbReference type="InterPro" id="IPR014731">
    <property type="entry name" value="ETF_asu_C"/>
</dbReference>
<dbReference type="SUPFAM" id="SSF52402">
    <property type="entry name" value="Adenine nucleotide alpha hydrolases-like"/>
    <property type="match status" value="1"/>
</dbReference>
<dbReference type="eggNOG" id="KOG3954">
    <property type="taxonomic scope" value="Eukaryota"/>
</dbReference>
<evidence type="ECO:0000256" key="3">
    <source>
        <dbReference type="ARBA" id="ARBA00022448"/>
    </source>
</evidence>
<feature type="binding site" evidence="8">
    <location>
        <begin position="286"/>
        <end position="293"/>
    </location>
    <ligand>
        <name>FAD</name>
        <dbReference type="ChEBI" id="CHEBI:57692"/>
    </ligand>
</feature>
<dbReference type="PANTHER" id="PTHR43153">
    <property type="entry name" value="ELECTRON TRANSFER FLAVOPROTEIN ALPHA"/>
    <property type="match status" value="1"/>
</dbReference>
<dbReference type="CDD" id="cd01715">
    <property type="entry name" value="ETF_alpha"/>
    <property type="match status" value="1"/>
</dbReference>
<dbReference type="GO" id="GO:0009055">
    <property type="term" value="F:electron transfer activity"/>
    <property type="evidence" value="ECO:0000318"/>
    <property type="project" value="GO_Central"/>
</dbReference>
<comment type="cofactor">
    <cofactor evidence="7 8">
        <name>FAD</name>
        <dbReference type="ChEBI" id="CHEBI:57692"/>
    </cofactor>
    <text evidence="7 8">Binds 1 FAD per dimer.</text>
</comment>
<dbReference type="Proteomes" id="UP000009022">
    <property type="component" value="Unassembled WGS sequence"/>
</dbReference>
<comment type="subunit">
    <text evidence="7">Heterodimer of an alpha and a beta subunit.</text>
</comment>
<proteinExistence type="inferred from homology"/>
<dbReference type="GO" id="GO:0033539">
    <property type="term" value="P:fatty acid beta-oxidation using acyl-CoA dehydrogenase"/>
    <property type="evidence" value="ECO:0000318"/>
    <property type="project" value="GO_Central"/>
</dbReference>
<dbReference type="InterPro" id="IPR029035">
    <property type="entry name" value="DHS-like_NAD/FAD-binding_dom"/>
</dbReference>
<dbReference type="GO" id="GO:0050660">
    <property type="term" value="F:flavin adenine dinucleotide binding"/>
    <property type="evidence" value="ECO:0000318"/>
    <property type="project" value="GO_Central"/>
</dbReference>
<evidence type="ECO:0000256" key="7">
    <source>
        <dbReference type="PIRNR" id="PIRNR000089"/>
    </source>
</evidence>
<evidence type="ECO:0000256" key="9">
    <source>
        <dbReference type="SAM" id="MobiDB-lite"/>
    </source>
</evidence>
<dbReference type="FunFam" id="3.40.50.1220:FF:000001">
    <property type="entry name" value="Electron transfer flavoprotein, alpha subunit"/>
    <property type="match status" value="1"/>
</dbReference>
<dbReference type="Pfam" id="PF00766">
    <property type="entry name" value="ETF_alpha"/>
    <property type="match status" value="1"/>
</dbReference>
<dbReference type="OrthoDB" id="1715808at2759"/>
<dbReference type="SUPFAM" id="SSF52467">
    <property type="entry name" value="DHS-like NAD/FAD-binding domain"/>
    <property type="match status" value="1"/>
</dbReference>
<evidence type="ECO:0000256" key="5">
    <source>
        <dbReference type="ARBA" id="ARBA00022827"/>
    </source>
</evidence>
<evidence type="ECO:0000313" key="12">
    <source>
        <dbReference type="Proteomes" id="UP000009022"/>
    </source>
</evidence>
<comment type="subcellular location">
    <subcellularLocation>
        <location evidence="1 7">Mitochondrion matrix</location>
    </subcellularLocation>
</comment>
<dbReference type="FunFam" id="3.40.50.620:FF:000041">
    <property type="entry name" value="Electron transfer flavoprotein alpha subunit"/>
    <property type="match status" value="1"/>
</dbReference>
<gene>
    <name evidence="11" type="ORF">TRIADDRAFT_63743</name>
</gene>
<dbReference type="CTD" id="6751613"/>
<dbReference type="InterPro" id="IPR014730">
    <property type="entry name" value="ETF_a/b_N"/>
</dbReference>
<dbReference type="Pfam" id="PF01012">
    <property type="entry name" value="ETF"/>
    <property type="match status" value="1"/>
</dbReference>
<dbReference type="KEGG" id="tad:TRIADDRAFT_63743"/>
<keyword evidence="3 7" id="KW-0813">Transport</keyword>
<feature type="binding site" evidence="8">
    <location>
        <begin position="255"/>
        <end position="256"/>
    </location>
    <ligand>
        <name>FAD</name>
        <dbReference type="ChEBI" id="CHEBI:57692"/>
    </ligand>
</feature>
<evidence type="ECO:0000256" key="4">
    <source>
        <dbReference type="ARBA" id="ARBA00022630"/>
    </source>
</evidence>
<dbReference type="PANTHER" id="PTHR43153:SF1">
    <property type="entry name" value="ELECTRON TRANSFER FLAVOPROTEIN SUBUNIT ALPHA, MITOCHONDRIAL"/>
    <property type="match status" value="1"/>
</dbReference>
<keyword evidence="12" id="KW-1185">Reference proteome</keyword>
<dbReference type="HOGENOM" id="CLU_034178_0_1_1"/>